<dbReference type="AlphaFoldDB" id="A0A6J4QVI6"/>
<dbReference type="EC" id="2.2.1.2" evidence="2"/>
<feature type="compositionally biased region" description="Low complexity" evidence="1">
    <location>
        <begin position="104"/>
        <end position="113"/>
    </location>
</feature>
<dbReference type="EMBL" id="CADCVE010000033">
    <property type="protein sequence ID" value="CAA9451891.1"/>
    <property type="molecule type" value="Genomic_DNA"/>
</dbReference>
<feature type="non-terminal residue" evidence="2">
    <location>
        <position position="367"/>
    </location>
</feature>
<feature type="region of interest" description="Disordered" evidence="1">
    <location>
        <begin position="200"/>
        <end position="236"/>
    </location>
</feature>
<feature type="compositionally biased region" description="Basic and acidic residues" evidence="1">
    <location>
        <begin position="200"/>
        <end position="216"/>
    </location>
</feature>
<evidence type="ECO:0000313" key="2">
    <source>
        <dbReference type="EMBL" id="CAA9451891.1"/>
    </source>
</evidence>
<reference evidence="2" key="1">
    <citation type="submission" date="2020-02" db="EMBL/GenBank/DDBJ databases">
        <authorList>
            <person name="Meier V. D."/>
        </authorList>
    </citation>
    <scope>NUCLEOTIDE SEQUENCE</scope>
    <source>
        <strain evidence="2">AVDCRST_MAG28</strain>
    </source>
</reference>
<feature type="region of interest" description="Disordered" evidence="1">
    <location>
        <begin position="1"/>
        <end position="156"/>
    </location>
</feature>
<accession>A0A6J4QVI6</accession>
<name>A0A6J4QVI6_9ACTN</name>
<feature type="compositionally biased region" description="Basic and acidic residues" evidence="1">
    <location>
        <begin position="285"/>
        <end position="307"/>
    </location>
</feature>
<evidence type="ECO:0000256" key="1">
    <source>
        <dbReference type="SAM" id="MobiDB-lite"/>
    </source>
</evidence>
<feature type="compositionally biased region" description="Basic and acidic residues" evidence="1">
    <location>
        <begin position="356"/>
        <end position="367"/>
    </location>
</feature>
<proteinExistence type="predicted"/>
<gene>
    <name evidence="2" type="ORF">AVDCRST_MAG28-1854</name>
</gene>
<feature type="compositionally biased region" description="Basic and acidic residues" evidence="1">
    <location>
        <begin position="227"/>
        <end position="236"/>
    </location>
</feature>
<feature type="region of interest" description="Disordered" evidence="1">
    <location>
        <begin position="265"/>
        <end position="367"/>
    </location>
</feature>
<dbReference type="GO" id="GO:0004801">
    <property type="term" value="F:transaldolase activity"/>
    <property type="evidence" value="ECO:0007669"/>
    <property type="project" value="UniProtKB-EC"/>
</dbReference>
<feature type="compositionally biased region" description="Basic and acidic residues" evidence="1">
    <location>
        <begin position="114"/>
        <end position="124"/>
    </location>
</feature>
<feature type="compositionally biased region" description="Basic residues" evidence="1">
    <location>
        <begin position="145"/>
        <end position="154"/>
    </location>
</feature>
<protein>
    <submittedName>
        <fullName evidence="2">Transaldolase</fullName>
        <ecNumber evidence="2">2.2.1.2</ecNumber>
    </submittedName>
</protein>
<organism evidence="2">
    <name type="scientific">uncultured Rubrobacteraceae bacterium</name>
    <dbReference type="NCBI Taxonomy" id="349277"/>
    <lineage>
        <taxon>Bacteria</taxon>
        <taxon>Bacillati</taxon>
        <taxon>Actinomycetota</taxon>
        <taxon>Rubrobacteria</taxon>
        <taxon>Rubrobacterales</taxon>
        <taxon>Rubrobacteraceae</taxon>
        <taxon>environmental samples</taxon>
    </lineage>
</organism>
<sequence>ERKSQESRGVGAGDLDRLHLARRPRRGRGVAQDDRGRGRRRHLEPHHLPESHLRVGAIRRAARRDLQRDGGSEGDLPGAGPQGHPGRLRHPRARPRANRREGWLRLPRSLPEPSLRHPKDRRGGLEAARVGGQAKPAGQDTGHAARPRGHRRDHIQRQVRERNPDLLARALQGGREGVHPWVATLGGGGRRPVYRGECGELLREPGGHGGRREAGRGRQAGPQGQARDSEREDGVRGVRGDLLRRRLELLGIQRCVQATPPLGLDFDKESGLSGHHLRGQPRRSGYREHDACLHPGGHDGPRQHPPDPQRGPRRREKASAGTQGGRRGLRRRDRDAGEGGGAEVYGLFRRAARRHPREEPQASRSDV</sequence>
<keyword evidence="2" id="KW-0808">Transferase</keyword>
<feature type="non-terminal residue" evidence="2">
    <location>
        <position position="1"/>
    </location>
</feature>
<feature type="compositionally biased region" description="Basic residues" evidence="1">
    <location>
        <begin position="86"/>
        <end position="97"/>
    </location>
</feature>
<feature type="compositionally biased region" description="Low complexity" evidence="1">
    <location>
        <begin position="217"/>
        <end position="226"/>
    </location>
</feature>